<keyword evidence="2" id="KW-1185">Reference proteome</keyword>
<dbReference type="AlphaFoldDB" id="A0A8S4R3C1"/>
<gene>
    <name evidence="1" type="primary">jg5784</name>
    <name evidence="1" type="ORF">PAEG_LOCUS9129</name>
</gene>
<accession>A0A8S4R3C1</accession>
<name>A0A8S4R3C1_9NEOP</name>
<sequence length="641" mass="72606">MLKPCNKESCAKQKESEDVDKINIDDAPVQESLSNLSENQLMAIVHNDNNEMEDVSPIVTKTSSGDLKVVLDQKYIRMIDKKIQDNTNLFVELNKTISGDLLVSLHKQDSISNIKNKVLAKKTSSGNILLEFDKKVTKKCFPNFVELQTKVDTKIRDQSFIKDSEQKNSTKYVVDTIIEKSRECKTKNNQLFEVKVKGTNDMDYELFAIRQTDFGVYELILDKEFEKWYMQTINEQHTKNEDGYIYLVKTDSGHFLININSEVQDHSESQRALLIKSNSGNIKVIVRKDNTANETISKNIGSVLSPQTLNSLWNKPSYASREFHKGNFKKSRIIATKSSSDSNVYGRVKFDIQYNQNLIASEAVLKKTSSGQYTVVLDKESKNAFISSLKKTISSSSKGLIPIKRTDSGNIIVSLNTDHKNQCESLKITQSGKIYVVFKKKETEQGISSNTITSKSLNIKNESKWPKHFDTTKTVMTKATTTTCHRECKENSCDESKCICGGYESNISIKENAEIFSNIEVYDSNTLFNEDSNSNSKEEVIENSPHIVIKPCGFYPVIENIPIDENYNAVPTCPYHIGRYTGFSNEILEISGLCQRIDIYDNKKPVENSTVIRNKGNIDAWDSVELLPPQLPPFLKAYSLK</sequence>
<comment type="caution">
    <text evidence="1">The sequence shown here is derived from an EMBL/GenBank/DDBJ whole genome shotgun (WGS) entry which is preliminary data.</text>
</comment>
<reference evidence="1" key="1">
    <citation type="submission" date="2022-03" db="EMBL/GenBank/DDBJ databases">
        <authorList>
            <person name="Lindestad O."/>
        </authorList>
    </citation>
    <scope>NUCLEOTIDE SEQUENCE</scope>
</reference>
<protein>
    <submittedName>
        <fullName evidence="1">Jg5784 protein</fullName>
    </submittedName>
</protein>
<dbReference type="OrthoDB" id="7453798at2759"/>
<evidence type="ECO:0000313" key="2">
    <source>
        <dbReference type="Proteomes" id="UP000838756"/>
    </source>
</evidence>
<proteinExistence type="predicted"/>
<organism evidence="1 2">
    <name type="scientific">Pararge aegeria aegeria</name>
    <dbReference type="NCBI Taxonomy" id="348720"/>
    <lineage>
        <taxon>Eukaryota</taxon>
        <taxon>Metazoa</taxon>
        <taxon>Ecdysozoa</taxon>
        <taxon>Arthropoda</taxon>
        <taxon>Hexapoda</taxon>
        <taxon>Insecta</taxon>
        <taxon>Pterygota</taxon>
        <taxon>Neoptera</taxon>
        <taxon>Endopterygota</taxon>
        <taxon>Lepidoptera</taxon>
        <taxon>Glossata</taxon>
        <taxon>Ditrysia</taxon>
        <taxon>Papilionoidea</taxon>
        <taxon>Nymphalidae</taxon>
        <taxon>Satyrinae</taxon>
        <taxon>Satyrini</taxon>
        <taxon>Parargina</taxon>
        <taxon>Pararge</taxon>
    </lineage>
</organism>
<dbReference type="Proteomes" id="UP000838756">
    <property type="component" value="Unassembled WGS sequence"/>
</dbReference>
<dbReference type="EMBL" id="CAKXAJ010024747">
    <property type="protein sequence ID" value="CAH2229746.1"/>
    <property type="molecule type" value="Genomic_DNA"/>
</dbReference>
<evidence type="ECO:0000313" key="1">
    <source>
        <dbReference type="EMBL" id="CAH2229746.1"/>
    </source>
</evidence>